<proteinExistence type="predicted"/>
<reference evidence="1" key="2">
    <citation type="journal article" date="2015" name="Fish Shellfish Immunol.">
        <title>Early steps in the European eel (Anguilla anguilla)-Vibrio vulnificus interaction in the gills: Role of the RtxA13 toxin.</title>
        <authorList>
            <person name="Callol A."/>
            <person name="Pajuelo D."/>
            <person name="Ebbesson L."/>
            <person name="Teles M."/>
            <person name="MacKenzie S."/>
            <person name="Amaro C."/>
        </authorList>
    </citation>
    <scope>NUCLEOTIDE SEQUENCE</scope>
</reference>
<name>A0A0E9RDE8_ANGAN</name>
<dbReference type="AlphaFoldDB" id="A0A0E9RDE8"/>
<evidence type="ECO:0000313" key="1">
    <source>
        <dbReference type="EMBL" id="JAH26505.1"/>
    </source>
</evidence>
<accession>A0A0E9RDE8</accession>
<sequence length="77" mass="9421">MRRKMRRRLWRMMRKERMTSQPTAGQRCERVIPASSSFLRLYQIFSPIFKNKTFSYFVLRTHFTGTGHDQVCWEMDV</sequence>
<protein>
    <submittedName>
        <fullName evidence="1">Uncharacterized protein</fullName>
    </submittedName>
</protein>
<organism evidence="1">
    <name type="scientific">Anguilla anguilla</name>
    <name type="common">European freshwater eel</name>
    <name type="synonym">Muraena anguilla</name>
    <dbReference type="NCBI Taxonomy" id="7936"/>
    <lineage>
        <taxon>Eukaryota</taxon>
        <taxon>Metazoa</taxon>
        <taxon>Chordata</taxon>
        <taxon>Craniata</taxon>
        <taxon>Vertebrata</taxon>
        <taxon>Euteleostomi</taxon>
        <taxon>Actinopterygii</taxon>
        <taxon>Neopterygii</taxon>
        <taxon>Teleostei</taxon>
        <taxon>Anguilliformes</taxon>
        <taxon>Anguillidae</taxon>
        <taxon>Anguilla</taxon>
    </lineage>
</organism>
<reference evidence="1" key="1">
    <citation type="submission" date="2014-11" db="EMBL/GenBank/DDBJ databases">
        <authorList>
            <person name="Amaro Gonzalez C."/>
        </authorList>
    </citation>
    <scope>NUCLEOTIDE SEQUENCE</scope>
</reference>
<dbReference type="EMBL" id="GBXM01082072">
    <property type="protein sequence ID" value="JAH26505.1"/>
    <property type="molecule type" value="Transcribed_RNA"/>
</dbReference>